<dbReference type="AlphaFoldDB" id="A0A0G3X9A2"/>
<evidence type="ECO:0000313" key="2">
    <source>
        <dbReference type="EMBL" id="AKM07777.1"/>
    </source>
</evidence>
<dbReference type="EMBL" id="CP011805">
    <property type="protein sequence ID" value="AKM07777.1"/>
    <property type="molecule type" value="Genomic_DNA"/>
</dbReference>
<proteinExistence type="predicted"/>
<dbReference type="InterPro" id="IPR036390">
    <property type="entry name" value="WH_DNA-bd_sf"/>
</dbReference>
<evidence type="ECO:0000259" key="1">
    <source>
        <dbReference type="PROSITE" id="PS50995"/>
    </source>
</evidence>
<dbReference type="InterPro" id="IPR036388">
    <property type="entry name" value="WH-like_DNA-bd_sf"/>
</dbReference>
<dbReference type="SMART" id="SM00347">
    <property type="entry name" value="HTH_MARR"/>
    <property type="match status" value="1"/>
</dbReference>
<keyword evidence="3" id="KW-1185">Reference proteome</keyword>
<reference evidence="2 3" key="1">
    <citation type="submission" date="2015-06" db="EMBL/GenBank/DDBJ databases">
        <authorList>
            <person name="Kim K.M."/>
        </authorList>
    </citation>
    <scope>NUCLEOTIDE SEQUENCE [LARGE SCALE GENOMIC DNA]</scope>
    <source>
        <strain evidence="2 3">KCTC 22370</strain>
    </source>
</reference>
<feature type="domain" description="HTH marR-type" evidence="1">
    <location>
        <begin position="24"/>
        <end position="145"/>
    </location>
</feature>
<dbReference type="InterPro" id="IPR000835">
    <property type="entry name" value="HTH_MarR-typ"/>
</dbReference>
<dbReference type="RefSeq" id="WP_047806729.1">
    <property type="nucleotide sequence ID" value="NZ_CP011805.1"/>
</dbReference>
<dbReference type="Gene3D" id="1.10.10.10">
    <property type="entry name" value="Winged helix-like DNA-binding domain superfamily/Winged helix DNA-binding domain"/>
    <property type="match status" value="1"/>
</dbReference>
<accession>A0A0G3X9A2</accession>
<dbReference type="PROSITE" id="PS50995">
    <property type="entry name" value="HTH_MARR_2"/>
    <property type="match status" value="1"/>
</dbReference>
<dbReference type="InterPro" id="IPR039422">
    <property type="entry name" value="MarR/SlyA-like"/>
</dbReference>
<gene>
    <name evidence="2" type="ORF">AM2010_1711</name>
</gene>
<dbReference type="OrthoDB" id="582199at2"/>
<sequence length="145" mass="16051">MFFLKDLPSARMIEGYAAAHGVPAQAVGEALTMMRRASLLIRRLESYFADHGLSQLRFLFLIVIDREPDRETLTVGEITDRLDVAGPVVARTLRTLERDGLVAAAKDRSDARAKHVRLTDEGHAMLERLLPGYFAILADEMDGAG</sequence>
<protein>
    <submittedName>
        <fullName evidence="2">Transcriptional regulator, MarR family</fullName>
    </submittedName>
</protein>
<dbReference type="PANTHER" id="PTHR33164:SF43">
    <property type="entry name" value="HTH-TYPE TRANSCRIPTIONAL REPRESSOR YETL"/>
    <property type="match status" value="1"/>
</dbReference>
<dbReference type="STRING" id="543877.AM2010_1711"/>
<evidence type="ECO:0000313" key="3">
    <source>
        <dbReference type="Proteomes" id="UP000037643"/>
    </source>
</evidence>
<dbReference type="KEGG" id="amx:AM2010_1711"/>
<dbReference type="Proteomes" id="UP000037643">
    <property type="component" value="Chromosome"/>
</dbReference>
<name>A0A0G3X9A2_9SPHN</name>
<dbReference type="SUPFAM" id="SSF46785">
    <property type="entry name" value="Winged helix' DNA-binding domain"/>
    <property type="match status" value="1"/>
</dbReference>
<dbReference type="Pfam" id="PF12802">
    <property type="entry name" value="MarR_2"/>
    <property type="match status" value="1"/>
</dbReference>
<dbReference type="PANTHER" id="PTHR33164">
    <property type="entry name" value="TRANSCRIPTIONAL REGULATOR, MARR FAMILY"/>
    <property type="match status" value="1"/>
</dbReference>
<organism evidence="2 3">
    <name type="scientific">Pelagerythrobacter marensis</name>
    <dbReference type="NCBI Taxonomy" id="543877"/>
    <lineage>
        <taxon>Bacteria</taxon>
        <taxon>Pseudomonadati</taxon>
        <taxon>Pseudomonadota</taxon>
        <taxon>Alphaproteobacteria</taxon>
        <taxon>Sphingomonadales</taxon>
        <taxon>Erythrobacteraceae</taxon>
        <taxon>Pelagerythrobacter</taxon>
    </lineage>
</organism>
<dbReference type="GO" id="GO:0003700">
    <property type="term" value="F:DNA-binding transcription factor activity"/>
    <property type="evidence" value="ECO:0007669"/>
    <property type="project" value="InterPro"/>
</dbReference>
<dbReference type="PATRIC" id="fig|543877.4.peg.1737"/>
<dbReference type="GO" id="GO:0006950">
    <property type="term" value="P:response to stress"/>
    <property type="evidence" value="ECO:0007669"/>
    <property type="project" value="TreeGrafter"/>
</dbReference>